<sequence length="298" mass="32781">MIQAIKMGADIFSGSGGVGNSRTDFTHELFLEDLLNRTALRRRSFNRALPAVGEETEEGGWVMASGHLEQYNYRLQFTPGRDNVVVDLLSRSIPSPPSAPPLAPERDQAEHDLFQLLHTPLQETASLRELQDASADDPALSTLSTSIRQGWPARVPGELLPYSRIRDGLSCWNDTCVAHRLCTVVPSALRTRILAMAHQGHLGIIRLKQRCRDVAWWPGIAREIETLVKDCTACLLSGKPRPHPLGLAVPTLGAPATRHLRRAAWGTASPAIPRRDLRPPLYVARGDTRGLGHSRGVD</sequence>
<reference evidence="3" key="1">
    <citation type="journal article" date="2023" name="Science">
        <title>Genome structures resolve the early diversification of teleost fishes.</title>
        <authorList>
            <person name="Parey E."/>
            <person name="Louis A."/>
            <person name="Montfort J."/>
            <person name="Bouchez O."/>
            <person name="Roques C."/>
            <person name="Iampietro C."/>
            <person name="Lluch J."/>
            <person name="Castinel A."/>
            <person name="Donnadieu C."/>
            <person name="Desvignes T."/>
            <person name="Floi Bucao C."/>
            <person name="Jouanno E."/>
            <person name="Wen M."/>
            <person name="Mejri S."/>
            <person name="Dirks R."/>
            <person name="Jansen H."/>
            <person name="Henkel C."/>
            <person name="Chen W.J."/>
            <person name="Zahm M."/>
            <person name="Cabau C."/>
            <person name="Klopp C."/>
            <person name="Thompson A.W."/>
            <person name="Robinson-Rechavi M."/>
            <person name="Braasch I."/>
            <person name="Lecointre G."/>
            <person name="Bobe J."/>
            <person name="Postlethwait J.H."/>
            <person name="Berthelot C."/>
            <person name="Roest Crollius H."/>
            <person name="Guiguen Y."/>
        </authorList>
    </citation>
    <scope>NUCLEOTIDE SEQUENCE</scope>
    <source>
        <strain evidence="3">WJC10195</strain>
    </source>
</reference>
<dbReference type="InterPro" id="IPR041588">
    <property type="entry name" value="Integrase_H2C2"/>
</dbReference>
<evidence type="ECO:0000313" key="3">
    <source>
        <dbReference type="EMBL" id="KAJ8352544.1"/>
    </source>
</evidence>
<organism evidence="3 4">
    <name type="scientific">Synaphobranchus kaupii</name>
    <name type="common">Kaup's arrowtooth eel</name>
    <dbReference type="NCBI Taxonomy" id="118154"/>
    <lineage>
        <taxon>Eukaryota</taxon>
        <taxon>Metazoa</taxon>
        <taxon>Chordata</taxon>
        <taxon>Craniata</taxon>
        <taxon>Vertebrata</taxon>
        <taxon>Euteleostomi</taxon>
        <taxon>Actinopterygii</taxon>
        <taxon>Neopterygii</taxon>
        <taxon>Teleostei</taxon>
        <taxon>Anguilliformes</taxon>
        <taxon>Synaphobranchidae</taxon>
        <taxon>Synaphobranchus</taxon>
    </lineage>
</organism>
<dbReference type="Pfam" id="PF17921">
    <property type="entry name" value="Integrase_H2C2"/>
    <property type="match status" value="1"/>
</dbReference>
<evidence type="ECO:0000256" key="1">
    <source>
        <dbReference type="ARBA" id="ARBA00039658"/>
    </source>
</evidence>
<gene>
    <name evidence="3" type="ORF">SKAU_G00240200</name>
</gene>
<dbReference type="EMBL" id="JAINUF010000008">
    <property type="protein sequence ID" value="KAJ8352544.1"/>
    <property type="molecule type" value="Genomic_DNA"/>
</dbReference>
<keyword evidence="4" id="KW-1185">Reference proteome</keyword>
<name>A0A9Q1F7V6_SYNKA</name>
<dbReference type="InterPro" id="IPR050951">
    <property type="entry name" value="Retrovirus_Pol_polyprotein"/>
</dbReference>
<dbReference type="PANTHER" id="PTHR37984">
    <property type="entry name" value="PROTEIN CBG26694"/>
    <property type="match status" value="1"/>
</dbReference>
<proteinExistence type="predicted"/>
<comment type="caution">
    <text evidence="3">The sequence shown here is derived from an EMBL/GenBank/DDBJ whole genome shotgun (WGS) entry which is preliminary data.</text>
</comment>
<accession>A0A9Q1F7V6</accession>
<protein>
    <recommendedName>
        <fullName evidence="1">Gypsy retrotransposon integrase-like protein 1</fullName>
    </recommendedName>
</protein>
<evidence type="ECO:0000259" key="2">
    <source>
        <dbReference type="Pfam" id="PF17921"/>
    </source>
</evidence>
<dbReference type="AlphaFoldDB" id="A0A9Q1F7V6"/>
<dbReference type="PANTHER" id="PTHR37984:SF15">
    <property type="entry name" value="INTEGRASE CATALYTIC DOMAIN-CONTAINING PROTEIN"/>
    <property type="match status" value="1"/>
</dbReference>
<dbReference type="Gene3D" id="1.10.340.70">
    <property type="match status" value="1"/>
</dbReference>
<dbReference type="OrthoDB" id="8934543at2759"/>
<feature type="domain" description="Integrase zinc-binding" evidence="2">
    <location>
        <begin position="185"/>
        <end position="237"/>
    </location>
</feature>
<dbReference type="FunFam" id="1.10.340.70:FF:000004">
    <property type="entry name" value="Retrovirus-related Pol polyprotein from transposon 297-like Protein"/>
    <property type="match status" value="1"/>
</dbReference>
<dbReference type="Proteomes" id="UP001152622">
    <property type="component" value="Chromosome 8"/>
</dbReference>
<evidence type="ECO:0000313" key="4">
    <source>
        <dbReference type="Proteomes" id="UP001152622"/>
    </source>
</evidence>